<gene>
    <name evidence="3" type="ORF">GCM10011348_35560</name>
</gene>
<accession>A0A918DWM5</accession>
<dbReference type="Proteomes" id="UP000599578">
    <property type="component" value="Unassembled WGS sequence"/>
</dbReference>
<proteinExistence type="predicted"/>
<protein>
    <recommendedName>
        <fullName evidence="2">Cyclic nucleotide-binding domain-containing protein</fullName>
    </recommendedName>
</protein>
<dbReference type="InterPro" id="IPR018490">
    <property type="entry name" value="cNMP-bd_dom_sf"/>
</dbReference>
<name>A0A918DWM5_9GAMM</name>
<feature type="domain" description="Cyclic nucleotide-binding" evidence="2">
    <location>
        <begin position="48"/>
        <end position="149"/>
    </location>
</feature>
<dbReference type="InterPro" id="IPR000595">
    <property type="entry name" value="cNMP-bd_dom"/>
</dbReference>
<comment type="caution">
    <text evidence="3">The sequence shown here is derived from an EMBL/GenBank/DDBJ whole genome shotgun (WGS) entry which is preliminary data.</text>
</comment>
<evidence type="ECO:0000256" key="1">
    <source>
        <dbReference type="SAM" id="MobiDB-lite"/>
    </source>
</evidence>
<dbReference type="SUPFAM" id="SSF51206">
    <property type="entry name" value="cAMP-binding domain-like"/>
    <property type="match status" value="1"/>
</dbReference>
<organism evidence="3 4">
    <name type="scientific">Marinobacterium nitratireducens</name>
    <dbReference type="NCBI Taxonomy" id="518897"/>
    <lineage>
        <taxon>Bacteria</taxon>
        <taxon>Pseudomonadati</taxon>
        <taxon>Pseudomonadota</taxon>
        <taxon>Gammaproteobacteria</taxon>
        <taxon>Oceanospirillales</taxon>
        <taxon>Oceanospirillaceae</taxon>
        <taxon>Marinobacterium</taxon>
    </lineage>
</organism>
<evidence type="ECO:0000313" key="3">
    <source>
        <dbReference type="EMBL" id="GGO85911.1"/>
    </source>
</evidence>
<dbReference type="EMBL" id="BMLT01000009">
    <property type="protein sequence ID" value="GGO85911.1"/>
    <property type="molecule type" value="Genomic_DNA"/>
</dbReference>
<reference evidence="3 4" key="1">
    <citation type="journal article" date="2014" name="Int. J. Syst. Evol. Microbiol.">
        <title>Complete genome sequence of Corynebacterium casei LMG S-19264T (=DSM 44701T), isolated from a smear-ripened cheese.</title>
        <authorList>
            <consortium name="US DOE Joint Genome Institute (JGI-PGF)"/>
            <person name="Walter F."/>
            <person name="Albersmeier A."/>
            <person name="Kalinowski J."/>
            <person name="Ruckert C."/>
        </authorList>
    </citation>
    <scope>NUCLEOTIDE SEQUENCE [LARGE SCALE GENOMIC DNA]</scope>
    <source>
        <strain evidence="3 4">CGMCC 1.7286</strain>
    </source>
</reference>
<sequence>MHDMPKTSGRQQQTTKPGQDKKSDNVEPLSQSVIGEQLHPDWLQSGSIFGAISQGAIAFLLENGKIFRVGEGEEIFAYGDPGDSFFIVCQGAVDFYKQHQGDYAYTRTALPGGEVGFVAMIALHEHVGRAVAREDSIVLEITSALFAELHEKHPFDFGIMTLNLARDLARVVRKLSNILVENSIRH</sequence>
<dbReference type="CDD" id="cd00038">
    <property type="entry name" value="CAP_ED"/>
    <property type="match status" value="1"/>
</dbReference>
<dbReference type="Pfam" id="PF00027">
    <property type="entry name" value="cNMP_binding"/>
    <property type="match status" value="1"/>
</dbReference>
<dbReference type="InterPro" id="IPR014710">
    <property type="entry name" value="RmlC-like_jellyroll"/>
</dbReference>
<dbReference type="PROSITE" id="PS50042">
    <property type="entry name" value="CNMP_BINDING_3"/>
    <property type="match status" value="1"/>
</dbReference>
<feature type="region of interest" description="Disordered" evidence="1">
    <location>
        <begin position="1"/>
        <end position="28"/>
    </location>
</feature>
<dbReference type="AlphaFoldDB" id="A0A918DWM5"/>
<dbReference type="SMART" id="SM00100">
    <property type="entry name" value="cNMP"/>
    <property type="match status" value="1"/>
</dbReference>
<evidence type="ECO:0000259" key="2">
    <source>
        <dbReference type="PROSITE" id="PS50042"/>
    </source>
</evidence>
<evidence type="ECO:0000313" key="4">
    <source>
        <dbReference type="Proteomes" id="UP000599578"/>
    </source>
</evidence>
<dbReference type="Gene3D" id="2.60.120.10">
    <property type="entry name" value="Jelly Rolls"/>
    <property type="match status" value="1"/>
</dbReference>
<keyword evidence="4" id="KW-1185">Reference proteome</keyword>
<feature type="compositionally biased region" description="Polar residues" evidence="1">
    <location>
        <begin position="8"/>
        <end position="17"/>
    </location>
</feature>